<evidence type="ECO:0000259" key="2">
    <source>
        <dbReference type="Pfam" id="PF16586"/>
    </source>
</evidence>
<reference evidence="3" key="1">
    <citation type="journal article" date="2014" name="Int. J. Syst. Evol. Microbiol.">
        <title>Complete genome sequence of Corynebacterium casei LMG S-19264T (=DSM 44701T), isolated from a smear-ripened cheese.</title>
        <authorList>
            <consortium name="US DOE Joint Genome Institute (JGI-PGF)"/>
            <person name="Walter F."/>
            <person name="Albersmeier A."/>
            <person name="Kalinowski J."/>
            <person name="Ruckert C."/>
        </authorList>
    </citation>
    <scope>NUCLEOTIDE SEQUENCE</scope>
    <source>
        <strain evidence="3">KCTC 12988</strain>
    </source>
</reference>
<sequence>MHRILLPQLLAVLTLSAEPVITGELKQWHKVSLTFEGPVSAETAEPNPFSDYRLNVTFRSGERSLIVPGYFAADGDAANSSASEGNKWRVHFSPPSTGEWSWSASFRTGENIAVSEAAEEGSAISFDGQKGSFTVTESDKTAPDFRALGRLVYDGTRYPKTLGNNQIFLKAGADAPENFLSYTDFDGDFATDGIKDHLVKTWEPHVRDWNEGDPVWQGEKGKGMIGALNYLSSKGLNAFSFLTMNIEGDDANVFPYLDQQQLDRFDISRLAQWEIVFSHATAKGLFLHFKTQETENELLLDKGDTGPLRKLYYRELIARFSHHPALNWNMGEENGRWKNKPEKPYQTTAQRLAMGRYFEKHDPYQHPIVIHNGQWFDDVYGPDSPYCGASLQTGQADFKNVHRSTKGILEASAKKGKQWMVACDEPGDAQHSLVPDKVDPDHDHARQNALWGNYLAGGWGVEWYFGYKHAHSDLTCQDYRSRDLMWDQCRHALEFFRSQQLPLGKMKNHNSLLSHKEAFCLAQPGRHYLILLKDASQETLLDLAKHEAEYEVRWFNPRQGGNFQKGTQPLIAGNNQQDIGFPPNERDKDWVVFVSRK</sequence>
<comment type="caution">
    <text evidence="3">The sequence shown here is derived from an EMBL/GenBank/DDBJ whole genome shotgun (WGS) entry which is preliminary data.</text>
</comment>
<dbReference type="InterPro" id="IPR024749">
    <property type="entry name" value="Collagen-bd_put"/>
</dbReference>
<dbReference type="Pfam" id="PF16586">
    <property type="entry name" value="DUF5060"/>
    <property type="match status" value="1"/>
</dbReference>
<feature type="domain" description="DUF5060" evidence="2">
    <location>
        <begin position="25"/>
        <end position="107"/>
    </location>
</feature>
<organism evidence="3 4">
    <name type="scientific">Roseibacillus persicicus</name>
    <dbReference type="NCBI Taxonomy" id="454148"/>
    <lineage>
        <taxon>Bacteria</taxon>
        <taxon>Pseudomonadati</taxon>
        <taxon>Verrucomicrobiota</taxon>
        <taxon>Verrucomicrobiia</taxon>
        <taxon>Verrucomicrobiales</taxon>
        <taxon>Verrucomicrobiaceae</taxon>
        <taxon>Roseibacillus</taxon>
    </lineage>
</organism>
<dbReference type="Pfam" id="PF12904">
    <property type="entry name" value="Collagen_bind_2"/>
    <property type="match status" value="1"/>
</dbReference>
<feature type="domain" description="Putative collagen-binding" evidence="1">
    <location>
        <begin position="515"/>
        <end position="593"/>
    </location>
</feature>
<keyword evidence="4" id="KW-1185">Reference proteome</keyword>
<dbReference type="RefSeq" id="WP_189566745.1">
    <property type="nucleotide sequence ID" value="NZ_BMXI01000001.1"/>
</dbReference>
<evidence type="ECO:0008006" key="5">
    <source>
        <dbReference type="Google" id="ProtNLM"/>
    </source>
</evidence>
<gene>
    <name evidence="3" type="ORF">GCM10007100_03320</name>
</gene>
<evidence type="ECO:0000313" key="4">
    <source>
        <dbReference type="Proteomes" id="UP000644507"/>
    </source>
</evidence>
<dbReference type="AlphaFoldDB" id="A0A918WDQ9"/>
<dbReference type="InterPro" id="IPR013783">
    <property type="entry name" value="Ig-like_fold"/>
</dbReference>
<dbReference type="Gene3D" id="2.60.40.10">
    <property type="entry name" value="Immunoglobulins"/>
    <property type="match status" value="1"/>
</dbReference>
<accession>A0A918WDQ9</accession>
<dbReference type="Proteomes" id="UP000644507">
    <property type="component" value="Unassembled WGS sequence"/>
</dbReference>
<dbReference type="Gene3D" id="3.20.20.80">
    <property type="entry name" value="Glycosidases"/>
    <property type="match status" value="1"/>
</dbReference>
<dbReference type="EMBL" id="BMXI01000001">
    <property type="protein sequence ID" value="GHC41799.1"/>
    <property type="molecule type" value="Genomic_DNA"/>
</dbReference>
<evidence type="ECO:0000259" key="1">
    <source>
        <dbReference type="Pfam" id="PF12904"/>
    </source>
</evidence>
<protein>
    <recommendedName>
        <fullName evidence="5">DUF5060 domain-containing protein</fullName>
    </recommendedName>
</protein>
<name>A0A918WDQ9_9BACT</name>
<reference evidence="3" key="2">
    <citation type="submission" date="2020-09" db="EMBL/GenBank/DDBJ databases">
        <authorList>
            <person name="Sun Q."/>
            <person name="Kim S."/>
        </authorList>
    </citation>
    <scope>NUCLEOTIDE SEQUENCE</scope>
    <source>
        <strain evidence="3">KCTC 12988</strain>
    </source>
</reference>
<dbReference type="InterPro" id="IPR032260">
    <property type="entry name" value="DUF5060"/>
</dbReference>
<evidence type="ECO:0000313" key="3">
    <source>
        <dbReference type="EMBL" id="GHC41799.1"/>
    </source>
</evidence>
<proteinExistence type="predicted"/>